<organism evidence="3">
    <name type="scientific">Laccaria bicolor (strain S238N-H82 / ATCC MYA-4686)</name>
    <name type="common">Bicoloured deceiver</name>
    <name type="synonym">Laccaria laccata var. bicolor</name>
    <dbReference type="NCBI Taxonomy" id="486041"/>
    <lineage>
        <taxon>Eukaryota</taxon>
        <taxon>Fungi</taxon>
        <taxon>Dikarya</taxon>
        <taxon>Basidiomycota</taxon>
        <taxon>Agaricomycotina</taxon>
        <taxon>Agaricomycetes</taxon>
        <taxon>Agaricomycetidae</taxon>
        <taxon>Agaricales</taxon>
        <taxon>Agaricineae</taxon>
        <taxon>Hydnangiaceae</taxon>
        <taxon>Laccaria</taxon>
    </lineage>
</organism>
<dbReference type="RefSeq" id="XP_001890578.1">
    <property type="nucleotide sequence ID" value="XM_001890543.1"/>
</dbReference>
<evidence type="ECO:0000313" key="2">
    <source>
        <dbReference type="EMBL" id="EDQ98772.1"/>
    </source>
</evidence>
<gene>
    <name evidence="2" type="ORF">LACBIDRAFT_335668</name>
</gene>
<dbReference type="AlphaFoldDB" id="B0E307"/>
<reference evidence="2 3" key="1">
    <citation type="journal article" date="2008" name="Nature">
        <title>The genome of Laccaria bicolor provides insights into mycorrhizal symbiosis.</title>
        <authorList>
            <person name="Martin F."/>
            <person name="Aerts A."/>
            <person name="Ahren D."/>
            <person name="Brun A."/>
            <person name="Danchin E.G.J."/>
            <person name="Duchaussoy F."/>
            <person name="Gibon J."/>
            <person name="Kohler A."/>
            <person name="Lindquist E."/>
            <person name="Pereda V."/>
            <person name="Salamov A."/>
            <person name="Shapiro H.J."/>
            <person name="Wuyts J."/>
            <person name="Blaudez D."/>
            <person name="Buee M."/>
            <person name="Brokstein P."/>
            <person name="Canbaeck B."/>
            <person name="Cohen D."/>
            <person name="Courty P.E."/>
            <person name="Coutinho P.M."/>
            <person name="Delaruelle C."/>
            <person name="Detter J.C."/>
            <person name="Deveau A."/>
            <person name="DiFazio S."/>
            <person name="Duplessis S."/>
            <person name="Fraissinet-Tachet L."/>
            <person name="Lucic E."/>
            <person name="Frey-Klett P."/>
            <person name="Fourrey C."/>
            <person name="Feussner I."/>
            <person name="Gay G."/>
            <person name="Grimwood J."/>
            <person name="Hoegger P.J."/>
            <person name="Jain P."/>
            <person name="Kilaru S."/>
            <person name="Labbe J."/>
            <person name="Lin Y.C."/>
            <person name="Legue V."/>
            <person name="Le Tacon F."/>
            <person name="Marmeisse R."/>
            <person name="Melayah D."/>
            <person name="Montanini B."/>
            <person name="Muratet M."/>
            <person name="Nehls U."/>
            <person name="Niculita-Hirzel H."/>
            <person name="Oudot-Le Secq M.P."/>
            <person name="Peter M."/>
            <person name="Quesneville H."/>
            <person name="Rajashekar B."/>
            <person name="Reich M."/>
            <person name="Rouhier N."/>
            <person name="Schmutz J."/>
            <person name="Yin T."/>
            <person name="Chalot M."/>
            <person name="Henrissat B."/>
            <person name="Kuees U."/>
            <person name="Lucas S."/>
            <person name="Van de Peer Y."/>
            <person name="Podila G.K."/>
            <person name="Polle A."/>
            <person name="Pukkila P.J."/>
            <person name="Richardson P.M."/>
            <person name="Rouze P."/>
            <person name="Sanders I.R."/>
            <person name="Stajich J.E."/>
            <person name="Tunlid A."/>
            <person name="Tuskan G."/>
            <person name="Grigoriev I.V."/>
        </authorList>
    </citation>
    <scope>NUCLEOTIDE SEQUENCE [LARGE SCALE GENOMIC DNA]</scope>
    <source>
        <strain evidence="3">S238N-H82 / ATCC MYA-4686</strain>
    </source>
</reference>
<evidence type="ECO:0000259" key="1">
    <source>
        <dbReference type="Pfam" id="PF03031"/>
    </source>
</evidence>
<evidence type="ECO:0000313" key="3">
    <source>
        <dbReference type="Proteomes" id="UP000001194"/>
    </source>
</evidence>
<dbReference type="STRING" id="486041.B0E307"/>
<dbReference type="KEGG" id="lbc:LACBIDRAFT_335668"/>
<dbReference type="Gene3D" id="3.40.50.1000">
    <property type="entry name" value="HAD superfamily/HAD-like"/>
    <property type="match status" value="1"/>
</dbReference>
<accession>B0E307</accession>
<proteinExistence type="predicted"/>
<protein>
    <submittedName>
        <fullName evidence="2">Predicted protein</fullName>
    </submittedName>
</protein>
<name>B0E307_LACBS</name>
<dbReference type="EMBL" id="DS547200">
    <property type="protein sequence ID" value="EDQ98772.1"/>
    <property type="molecule type" value="Genomic_DNA"/>
</dbReference>
<dbReference type="GeneID" id="6086229"/>
<dbReference type="InterPro" id="IPR004274">
    <property type="entry name" value="FCP1_dom"/>
</dbReference>
<dbReference type="HOGENOM" id="CLU_066265_0_0_1"/>
<dbReference type="Pfam" id="PF03031">
    <property type="entry name" value="NIF"/>
    <property type="match status" value="1"/>
</dbReference>
<dbReference type="Proteomes" id="UP000001194">
    <property type="component" value="Unassembled WGS sequence"/>
</dbReference>
<dbReference type="SUPFAM" id="SSF56784">
    <property type="entry name" value="HAD-like"/>
    <property type="match status" value="1"/>
</dbReference>
<sequence>MVAQVSPSAPMAFQNLFYHAGRKCLVLDLDETLMHSSFKAIQQADYVVPIETEYQRLGYQTPRCSPSPAYPCLVVKVFHRNPPLPRADVSSSFTLKFIQFDHATASYFAALLMAACSYQVVAGQYYRLKCVIQNQPRQCSANTPNSMAGGANPTIMYNVARIQTATHLTTTAKAMEEITASARDLRRVLISDADISAAVSTAGDGLKTATEGLMLSVLAKQQMTLTNQPHKWVDDCKGGPCFDANAEPHHLALLHHVPTPTTGENLIKDEKGFAQSLNLDIHLILFGSRTKRGTSGAGRVAPL</sequence>
<keyword evidence="3" id="KW-1185">Reference proteome</keyword>
<dbReference type="InParanoid" id="B0E307"/>
<dbReference type="OrthoDB" id="3178264at2759"/>
<dbReference type="InterPro" id="IPR036412">
    <property type="entry name" value="HAD-like_sf"/>
</dbReference>
<dbReference type="InterPro" id="IPR023214">
    <property type="entry name" value="HAD_sf"/>
</dbReference>
<feature type="domain" description="FCP1 homology" evidence="1">
    <location>
        <begin position="23"/>
        <end position="53"/>
    </location>
</feature>